<reference evidence="3 4" key="1">
    <citation type="journal article" date="2013" name="Mar. Genomics">
        <title>Expression of sulfatases in Rhodopirellula baltica and the diversity of sulfatases in the genus Rhodopirellula.</title>
        <authorList>
            <person name="Wegner C.E."/>
            <person name="Richter-Heitmann T."/>
            <person name="Klindworth A."/>
            <person name="Klockow C."/>
            <person name="Richter M."/>
            <person name="Achstetter T."/>
            <person name="Glockner F.O."/>
            <person name="Harder J."/>
        </authorList>
    </citation>
    <scope>NUCLEOTIDE SEQUENCE [LARGE SCALE GENOMIC DNA]</scope>
    <source>
        <strain evidence="3 4">SM1</strain>
    </source>
</reference>
<gene>
    <name evidence="3" type="ORF">RMSM_07680</name>
</gene>
<feature type="signal peptide" evidence="2">
    <location>
        <begin position="1"/>
        <end position="19"/>
    </location>
</feature>
<dbReference type="AlphaFoldDB" id="M5RJ53"/>
<dbReference type="PROSITE" id="PS51257">
    <property type="entry name" value="PROKAR_LIPOPROTEIN"/>
    <property type="match status" value="1"/>
</dbReference>
<proteinExistence type="predicted"/>
<protein>
    <submittedName>
        <fullName evidence="3">Secreted protein</fullName>
    </submittedName>
</protein>
<evidence type="ECO:0000256" key="2">
    <source>
        <dbReference type="SAM" id="SignalP"/>
    </source>
</evidence>
<organism evidence="3 4">
    <name type="scientific">Rhodopirellula maiorica SM1</name>
    <dbReference type="NCBI Taxonomy" id="1265738"/>
    <lineage>
        <taxon>Bacteria</taxon>
        <taxon>Pseudomonadati</taxon>
        <taxon>Planctomycetota</taxon>
        <taxon>Planctomycetia</taxon>
        <taxon>Pirellulales</taxon>
        <taxon>Pirellulaceae</taxon>
        <taxon>Novipirellula</taxon>
    </lineage>
</organism>
<name>M5RJ53_9BACT</name>
<keyword evidence="4" id="KW-1185">Reference proteome</keyword>
<feature type="compositionally biased region" description="Basic and acidic residues" evidence="1">
    <location>
        <begin position="46"/>
        <end position="56"/>
    </location>
</feature>
<dbReference type="Proteomes" id="UP000011991">
    <property type="component" value="Unassembled WGS sequence"/>
</dbReference>
<keyword evidence="2" id="KW-0732">Signal</keyword>
<evidence type="ECO:0000313" key="4">
    <source>
        <dbReference type="Proteomes" id="UP000011991"/>
    </source>
</evidence>
<sequence>MMMKHILASALLFCGISFGTLTLTGCGGTEENKQLAPVELSEQELAEERATDEGGA</sequence>
<evidence type="ECO:0000256" key="1">
    <source>
        <dbReference type="SAM" id="MobiDB-lite"/>
    </source>
</evidence>
<dbReference type="PATRIC" id="fig|1265738.3.peg.7664"/>
<accession>M5RJ53</accession>
<dbReference type="EMBL" id="ANOG01001100">
    <property type="protein sequence ID" value="EMI15402.1"/>
    <property type="molecule type" value="Genomic_DNA"/>
</dbReference>
<feature type="chain" id="PRO_5004070738" evidence="2">
    <location>
        <begin position="20"/>
        <end position="56"/>
    </location>
</feature>
<evidence type="ECO:0000313" key="3">
    <source>
        <dbReference type="EMBL" id="EMI15402.1"/>
    </source>
</evidence>
<feature type="region of interest" description="Disordered" evidence="1">
    <location>
        <begin position="34"/>
        <end position="56"/>
    </location>
</feature>
<comment type="caution">
    <text evidence="3">The sequence shown here is derived from an EMBL/GenBank/DDBJ whole genome shotgun (WGS) entry which is preliminary data.</text>
</comment>